<dbReference type="InterPro" id="IPR002477">
    <property type="entry name" value="Peptidoglycan-bd-like"/>
</dbReference>
<accession>A0ABR8QNH0</accession>
<proteinExistence type="inferred from homology"/>
<evidence type="ECO:0000313" key="7">
    <source>
        <dbReference type="EMBL" id="MBD7937076.1"/>
    </source>
</evidence>
<dbReference type="Pfam" id="PF01471">
    <property type="entry name" value="PG_binding_1"/>
    <property type="match status" value="1"/>
</dbReference>
<dbReference type="PANTHER" id="PTHR32060">
    <property type="entry name" value="TAIL-SPECIFIC PROTEASE"/>
    <property type="match status" value="1"/>
</dbReference>
<dbReference type="InterPro" id="IPR004447">
    <property type="entry name" value="Peptidase_S41A"/>
</dbReference>
<dbReference type="NCBIfam" id="TIGR00225">
    <property type="entry name" value="prc"/>
    <property type="match status" value="1"/>
</dbReference>
<dbReference type="SMART" id="SM00228">
    <property type="entry name" value="PDZ"/>
    <property type="match status" value="1"/>
</dbReference>
<dbReference type="InterPro" id="IPR036034">
    <property type="entry name" value="PDZ_sf"/>
</dbReference>
<protein>
    <submittedName>
        <fullName evidence="7">S41 family peptidase</fullName>
    </submittedName>
</protein>
<evidence type="ECO:0000259" key="6">
    <source>
        <dbReference type="PROSITE" id="PS50106"/>
    </source>
</evidence>
<dbReference type="CDD" id="cd07560">
    <property type="entry name" value="Peptidase_S41_CPP"/>
    <property type="match status" value="1"/>
</dbReference>
<comment type="similarity">
    <text evidence="1 5">Belongs to the peptidase S41A family.</text>
</comment>
<dbReference type="InterPro" id="IPR001478">
    <property type="entry name" value="PDZ"/>
</dbReference>
<dbReference type="Pfam" id="PF03572">
    <property type="entry name" value="Peptidase_S41"/>
    <property type="match status" value="1"/>
</dbReference>
<evidence type="ECO:0000313" key="8">
    <source>
        <dbReference type="Proteomes" id="UP000657931"/>
    </source>
</evidence>
<keyword evidence="4 5" id="KW-0720">Serine protease</keyword>
<evidence type="ECO:0000256" key="4">
    <source>
        <dbReference type="ARBA" id="ARBA00022825"/>
    </source>
</evidence>
<dbReference type="RefSeq" id="WP_191812940.1">
    <property type="nucleotide sequence ID" value="NZ_JACSQT010000003.1"/>
</dbReference>
<keyword evidence="3 5" id="KW-0378">Hydrolase</keyword>
<dbReference type="CDD" id="cd06782">
    <property type="entry name" value="cpPDZ_CPP-like"/>
    <property type="match status" value="1"/>
</dbReference>
<dbReference type="InterPro" id="IPR055210">
    <property type="entry name" value="CtpA/B_N"/>
</dbReference>
<dbReference type="InterPro" id="IPR005151">
    <property type="entry name" value="Tail-specific_protease"/>
</dbReference>
<gene>
    <name evidence="7" type="ORF">H9655_08535</name>
</gene>
<dbReference type="SUPFAM" id="SSF47090">
    <property type="entry name" value="PGBD-like"/>
    <property type="match status" value="1"/>
</dbReference>
<dbReference type="InterPro" id="IPR029045">
    <property type="entry name" value="ClpP/crotonase-like_dom_sf"/>
</dbReference>
<sequence>MGKKKVVILMVISLLVGVIGSYAGFQLKFNISQTKQLEEEEGSQQLASDLEKMNAAYQLIYKNYVEEVDAHKLTEGAIQGMLSTLNDDYSVYMDESTAKQFSETLDSSFEGIGAEVSLVDGKIIIVSPVKNSPAEQAGLKPNDQIIKIDDESVEGFNLLQATLKIKGKKGTKVKLTIKREGMQNPLEIEIVRAEIPHITVNSELLTHDNEKVGYVEITSFATDTAKEFKIALKDLEEKEMDSLLIDVRNNPGGLLKVVDEILEELVTKEKPYVQIEQRNGERIMSFSPLEEKKSYPIGVLIDKGSASASEILAAGLKEAGDYPLIGTQTFGKGTVQQPVPMGDGSNIKLTLYKWLTPDGNWIHKKGVEPTYEVKQSELYETHPIQVEKTLKTDMNNDQVKNAQFILKTLGYEPGREDGYFSAATATAVRAFQHAAGLKANGQIDEKTAESLEKEVIKQRNDQDNDMQLQTGLRIMANQ</sequence>
<dbReference type="SUPFAM" id="SSF52096">
    <property type="entry name" value="ClpP/crotonase"/>
    <property type="match status" value="1"/>
</dbReference>
<feature type="domain" description="PDZ" evidence="6">
    <location>
        <begin position="90"/>
        <end position="166"/>
    </location>
</feature>
<dbReference type="SMART" id="SM00245">
    <property type="entry name" value="TSPc"/>
    <property type="match status" value="1"/>
</dbReference>
<dbReference type="Pfam" id="PF13180">
    <property type="entry name" value="PDZ_2"/>
    <property type="match status" value="1"/>
</dbReference>
<dbReference type="InterPro" id="IPR036366">
    <property type="entry name" value="PGBDSf"/>
</dbReference>
<name>A0ABR8QNH0_9BACI</name>
<evidence type="ECO:0000256" key="2">
    <source>
        <dbReference type="ARBA" id="ARBA00022670"/>
    </source>
</evidence>
<organism evidence="7 8">
    <name type="scientific">Cytobacillus stercorigallinarum</name>
    <dbReference type="NCBI Taxonomy" id="2762240"/>
    <lineage>
        <taxon>Bacteria</taxon>
        <taxon>Bacillati</taxon>
        <taxon>Bacillota</taxon>
        <taxon>Bacilli</taxon>
        <taxon>Bacillales</taxon>
        <taxon>Bacillaceae</taxon>
        <taxon>Cytobacillus</taxon>
    </lineage>
</organism>
<dbReference type="Gene3D" id="2.30.42.10">
    <property type="match status" value="1"/>
</dbReference>
<comment type="caution">
    <text evidence="7">The sequence shown here is derived from an EMBL/GenBank/DDBJ whole genome shotgun (WGS) entry which is preliminary data.</text>
</comment>
<dbReference type="Pfam" id="PF22694">
    <property type="entry name" value="CtpB_N-like"/>
    <property type="match status" value="1"/>
</dbReference>
<reference evidence="7 8" key="1">
    <citation type="submission" date="2020-08" db="EMBL/GenBank/DDBJ databases">
        <title>A Genomic Blueprint of the Chicken Gut Microbiome.</title>
        <authorList>
            <person name="Gilroy R."/>
            <person name="Ravi A."/>
            <person name="Getino M."/>
            <person name="Pursley I."/>
            <person name="Horton D.L."/>
            <person name="Alikhan N.-F."/>
            <person name="Baker D."/>
            <person name="Gharbi K."/>
            <person name="Hall N."/>
            <person name="Watson M."/>
            <person name="Adriaenssens E.M."/>
            <person name="Foster-Nyarko E."/>
            <person name="Jarju S."/>
            <person name="Secka A."/>
            <person name="Antonio M."/>
            <person name="Oren A."/>
            <person name="Chaudhuri R."/>
            <person name="La Ragione R.M."/>
            <person name="Hildebrand F."/>
            <person name="Pallen M.J."/>
        </authorList>
    </citation>
    <scope>NUCLEOTIDE SEQUENCE [LARGE SCALE GENOMIC DNA]</scope>
    <source>
        <strain evidence="7 8">Sa5YUA1</strain>
    </source>
</reference>
<evidence type="ECO:0000256" key="5">
    <source>
        <dbReference type="RuleBase" id="RU004404"/>
    </source>
</evidence>
<evidence type="ECO:0000256" key="1">
    <source>
        <dbReference type="ARBA" id="ARBA00009179"/>
    </source>
</evidence>
<dbReference type="Proteomes" id="UP000657931">
    <property type="component" value="Unassembled WGS sequence"/>
</dbReference>
<dbReference type="InterPro" id="IPR036365">
    <property type="entry name" value="PGBD-like_sf"/>
</dbReference>
<evidence type="ECO:0000256" key="3">
    <source>
        <dbReference type="ARBA" id="ARBA00022801"/>
    </source>
</evidence>
<dbReference type="Gene3D" id="3.90.226.10">
    <property type="entry name" value="2-enoyl-CoA Hydratase, Chain A, domain 1"/>
    <property type="match status" value="1"/>
</dbReference>
<dbReference type="PANTHER" id="PTHR32060:SF29">
    <property type="entry name" value="CARBOXY-TERMINAL PROCESSING PROTEASE CTPB"/>
    <property type="match status" value="1"/>
</dbReference>
<keyword evidence="8" id="KW-1185">Reference proteome</keyword>
<dbReference type="PROSITE" id="PS50106">
    <property type="entry name" value="PDZ"/>
    <property type="match status" value="1"/>
</dbReference>
<dbReference type="EMBL" id="JACSQT010000003">
    <property type="protein sequence ID" value="MBD7937076.1"/>
    <property type="molecule type" value="Genomic_DNA"/>
</dbReference>
<dbReference type="Gene3D" id="1.10.101.10">
    <property type="entry name" value="PGBD-like superfamily/PGBD"/>
    <property type="match status" value="1"/>
</dbReference>
<keyword evidence="2 5" id="KW-0645">Protease</keyword>
<dbReference type="SUPFAM" id="SSF50156">
    <property type="entry name" value="PDZ domain-like"/>
    <property type="match status" value="1"/>
</dbReference>
<dbReference type="Gene3D" id="3.30.750.44">
    <property type="match status" value="1"/>
</dbReference>